<dbReference type="RefSeq" id="WP_084408082.1">
    <property type="nucleotide sequence ID" value="NZ_FWXR01000001.1"/>
</dbReference>
<accession>A0A1W1YES2</accession>
<reference evidence="1 2" key="1">
    <citation type="submission" date="2017-04" db="EMBL/GenBank/DDBJ databases">
        <authorList>
            <person name="Afonso C.L."/>
            <person name="Miller P.J."/>
            <person name="Scott M.A."/>
            <person name="Spackman E."/>
            <person name="Goraichik I."/>
            <person name="Dimitrov K.M."/>
            <person name="Suarez D.L."/>
            <person name="Swayne D.E."/>
        </authorList>
    </citation>
    <scope>NUCLEOTIDE SEQUENCE [LARGE SCALE GENOMIC DNA]</scope>
    <source>
        <strain evidence="1 2">CGMCC 1.10972</strain>
    </source>
</reference>
<sequence>MDFTVSALTGAARVGVQVIVSQKQPVLEIYQDIRNEFAPPFDIEHRNSTNTKVIRVDKHRFQEISISFTSVNIGGSRAENVHFELSGKFQRHEPRQEWPRTFQAVIRQLAPGQALHLMQLQTHDLEEYEYEEQANGLKVGKSIRNKTDTLTIAMHYDGPDTWWNRIFRWPRRLQGLKQFSSSFTFDPMVLQELPPPKYNG</sequence>
<dbReference type="Proteomes" id="UP000192656">
    <property type="component" value="Unassembled WGS sequence"/>
</dbReference>
<dbReference type="OrthoDB" id="7107820at2"/>
<evidence type="ECO:0000313" key="2">
    <source>
        <dbReference type="Proteomes" id="UP000192656"/>
    </source>
</evidence>
<organism evidence="1 2">
    <name type="scientific">Fulvimarina manganoxydans</name>
    <dbReference type="NCBI Taxonomy" id="937218"/>
    <lineage>
        <taxon>Bacteria</taxon>
        <taxon>Pseudomonadati</taxon>
        <taxon>Pseudomonadota</taxon>
        <taxon>Alphaproteobacteria</taxon>
        <taxon>Hyphomicrobiales</taxon>
        <taxon>Aurantimonadaceae</taxon>
        <taxon>Fulvimarina</taxon>
    </lineage>
</organism>
<keyword evidence="2" id="KW-1185">Reference proteome</keyword>
<proteinExistence type="predicted"/>
<evidence type="ECO:0000313" key="1">
    <source>
        <dbReference type="EMBL" id="SMC34642.1"/>
    </source>
</evidence>
<dbReference type="AlphaFoldDB" id="A0A1W1YES2"/>
<protein>
    <submittedName>
        <fullName evidence="1">Uncharacterized protein</fullName>
    </submittedName>
</protein>
<gene>
    <name evidence="1" type="ORF">SAMN06297251_101221</name>
</gene>
<dbReference type="EMBL" id="FWXR01000001">
    <property type="protein sequence ID" value="SMC34642.1"/>
    <property type="molecule type" value="Genomic_DNA"/>
</dbReference>
<name>A0A1W1YES2_9HYPH</name>